<evidence type="ECO:0000313" key="1">
    <source>
        <dbReference type="EMBL" id="KAJ7378943.1"/>
    </source>
</evidence>
<keyword evidence="2" id="KW-1185">Reference proteome</keyword>
<dbReference type="EC" id="6.5.1.1" evidence="1"/>
<dbReference type="OrthoDB" id="151490at2759"/>
<gene>
    <name evidence="1" type="primary">LIG4_1</name>
    <name evidence="1" type="ORF">OS493_019640</name>
</gene>
<accession>A0A9X0CYE1</accession>
<dbReference type="AlphaFoldDB" id="A0A9X0CYE1"/>
<sequence>MITMVIATHRMLQLSPSGKCSKMSKRRTLQFLYRTDEMLEIEQRYFPSTSTLGLFKHCRVYLDQFTRIGDTSMAIPKQQSGTCQFEASHVWCPGL</sequence>
<keyword evidence="1" id="KW-0436">Ligase</keyword>
<evidence type="ECO:0000313" key="2">
    <source>
        <dbReference type="Proteomes" id="UP001163046"/>
    </source>
</evidence>
<protein>
    <submittedName>
        <fullName evidence="1">DNA ligase (ATP)</fullName>
        <ecNumber evidence="1">6.5.1.1</ecNumber>
    </submittedName>
</protein>
<dbReference type="EMBL" id="MU826361">
    <property type="protein sequence ID" value="KAJ7378943.1"/>
    <property type="molecule type" value="Genomic_DNA"/>
</dbReference>
<name>A0A9X0CYE1_9CNID</name>
<reference evidence="1" key="1">
    <citation type="submission" date="2023-01" db="EMBL/GenBank/DDBJ databases">
        <title>Genome assembly of the deep-sea coral Lophelia pertusa.</title>
        <authorList>
            <person name="Herrera S."/>
            <person name="Cordes E."/>
        </authorList>
    </citation>
    <scope>NUCLEOTIDE SEQUENCE</scope>
    <source>
        <strain evidence="1">USNM1676648</strain>
        <tissue evidence="1">Polyp</tissue>
    </source>
</reference>
<dbReference type="GO" id="GO:0003910">
    <property type="term" value="F:DNA ligase (ATP) activity"/>
    <property type="evidence" value="ECO:0007669"/>
    <property type="project" value="UniProtKB-EC"/>
</dbReference>
<proteinExistence type="predicted"/>
<comment type="caution">
    <text evidence="1">The sequence shown here is derived from an EMBL/GenBank/DDBJ whole genome shotgun (WGS) entry which is preliminary data.</text>
</comment>
<organism evidence="1 2">
    <name type="scientific">Desmophyllum pertusum</name>
    <dbReference type="NCBI Taxonomy" id="174260"/>
    <lineage>
        <taxon>Eukaryota</taxon>
        <taxon>Metazoa</taxon>
        <taxon>Cnidaria</taxon>
        <taxon>Anthozoa</taxon>
        <taxon>Hexacorallia</taxon>
        <taxon>Scleractinia</taxon>
        <taxon>Caryophylliina</taxon>
        <taxon>Caryophylliidae</taxon>
        <taxon>Desmophyllum</taxon>
    </lineage>
</organism>
<dbReference type="Proteomes" id="UP001163046">
    <property type="component" value="Unassembled WGS sequence"/>
</dbReference>